<accession>A0AAJ2HJX9</accession>
<evidence type="ECO:0000256" key="5">
    <source>
        <dbReference type="ARBA" id="ARBA00022989"/>
    </source>
</evidence>
<dbReference type="InterPro" id="IPR000515">
    <property type="entry name" value="MetI-like"/>
</dbReference>
<evidence type="ECO:0000256" key="7">
    <source>
        <dbReference type="RuleBase" id="RU363032"/>
    </source>
</evidence>
<evidence type="ECO:0000256" key="3">
    <source>
        <dbReference type="ARBA" id="ARBA00022475"/>
    </source>
</evidence>
<feature type="domain" description="ABC transmembrane type-1" evidence="8">
    <location>
        <begin position="74"/>
        <end position="254"/>
    </location>
</feature>
<evidence type="ECO:0000313" key="9">
    <source>
        <dbReference type="EMBL" id="MDS0246982.1"/>
    </source>
</evidence>
<dbReference type="AlphaFoldDB" id="A0AAJ2HJX9"/>
<dbReference type="GO" id="GO:0005886">
    <property type="term" value="C:plasma membrane"/>
    <property type="evidence" value="ECO:0007669"/>
    <property type="project" value="UniProtKB-SubCell"/>
</dbReference>
<keyword evidence="6 7" id="KW-0472">Membrane</keyword>
<dbReference type="InterPro" id="IPR035906">
    <property type="entry name" value="MetI-like_sf"/>
</dbReference>
<dbReference type="Proteomes" id="UP001183582">
    <property type="component" value="Unassembled WGS sequence"/>
</dbReference>
<dbReference type="PANTHER" id="PTHR30151">
    <property type="entry name" value="ALKANE SULFONATE ABC TRANSPORTER-RELATED, MEMBRANE SUBUNIT"/>
    <property type="match status" value="1"/>
</dbReference>
<protein>
    <submittedName>
        <fullName evidence="9">ABC transporter permease</fullName>
    </submittedName>
</protein>
<dbReference type="RefSeq" id="WP_310892258.1">
    <property type="nucleotide sequence ID" value="NZ_BAAAGR010000008.1"/>
</dbReference>
<feature type="transmembrane region" description="Helical" evidence="7">
    <location>
        <begin position="140"/>
        <end position="159"/>
    </location>
</feature>
<evidence type="ECO:0000259" key="8">
    <source>
        <dbReference type="PROSITE" id="PS50928"/>
    </source>
</evidence>
<keyword evidence="3" id="KW-1003">Cell membrane</keyword>
<feature type="transmembrane region" description="Helical" evidence="7">
    <location>
        <begin position="115"/>
        <end position="134"/>
    </location>
</feature>
<proteinExistence type="inferred from homology"/>
<evidence type="ECO:0000256" key="2">
    <source>
        <dbReference type="ARBA" id="ARBA00022448"/>
    </source>
</evidence>
<comment type="caution">
    <text evidence="9">The sequence shown here is derived from an EMBL/GenBank/DDBJ whole genome shotgun (WGS) entry which is preliminary data.</text>
</comment>
<evidence type="ECO:0000256" key="1">
    <source>
        <dbReference type="ARBA" id="ARBA00004651"/>
    </source>
</evidence>
<name>A0AAJ2HJX9_9MICO</name>
<organism evidence="9 10">
    <name type="scientific">Microbacterium aurantiacum</name>
    <dbReference type="NCBI Taxonomy" id="162393"/>
    <lineage>
        <taxon>Bacteria</taxon>
        <taxon>Bacillati</taxon>
        <taxon>Actinomycetota</taxon>
        <taxon>Actinomycetes</taxon>
        <taxon>Micrococcales</taxon>
        <taxon>Microbacteriaceae</taxon>
        <taxon>Microbacterium</taxon>
    </lineage>
</organism>
<dbReference type="GeneID" id="301459645"/>
<dbReference type="Gene3D" id="1.10.3720.10">
    <property type="entry name" value="MetI-like"/>
    <property type="match status" value="1"/>
</dbReference>
<feature type="transmembrane region" description="Helical" evidence="7">
    <location>
        <begin position="179"/>
        <end position="197"/>
    </location>
</feature>
<evidence type="ECO:0000256" key="6">
    <source>
        <dbReference type="ARBA" id="ARBA00023136"/>
    </source>
</evidence>
<sequence length="281" mass="30319">MATTTQISTRLRRPPSAWRRRSLRIAEAFVVPVALIVLWVVVTSAGAVDTLFLPSPEMFWNSLVGLSPRLPSAIGMTVALTLAGFFIGTLGGIVVGLLLAYSLRIRNLFGGVFEALRPVPVFALIPLFILWFGLGTTPQIILVAFGTFVVLVVTTLEAIRNVSPVYVKAALNLGASRSFIYRTVIVPSITPHLVGAVRVSAAASWGLGVAAEFIGAQDGLGYLMLNRQTFLDTAGILVIVVIYSLIAFLFDTLIRIGQRRLLRWTGRNQLSSQVGSVLGVK</sequence>
<keyword evidence="2 7" id="KW-0813">Transport</keyword>
<keyword evidence="4 7" id="KW-0812">Transmembrane</keyword>
<evidence type="ECO:0000256" key="4">
    <source>
        <dbReference type="ARBA" id="ARBA00022692"/>
    </source>
</evidence>
<reference evidence="9 10" key="1">
    <citation type="submission" date="2021-06" db="EMBL/GenBank/DDBJ databases">
        <title>Genome-based taxonomic framework of Microbacterium strains isolated from marine environment, the description of four new species and reclassification of four preexisting species.</title>
        <authorList>
            <person name="Lee S.D."/>
            <person name="Kim S.-M."/>
            <person name="Byeon Y.-S."/>
            <person name="Yang H.L."/>
            <person name="Kim I.S."/>
        </authorList>
    </citation>
    <scope>NUCLEOTIDE SEQUENCE [LARGE SCALE GENOMIC DNA]</scope>
    <source>
        <strain evidence="9 10">KACC 20514</strain>
    </source>
</reference>
<dbReference type="CDD" id="cd06261">
    <property type="entry name" value="TM_PBP2"/>
    <property type="match status" value="1"/>
</dbReference>
<dbReference type="GO" id="GO:0010438">
    <property type="term" value="P:cellular response to sulfur starvation"/>
    <property type="evidence" value="ECO:0007669"/>
    <property type="project" value="TreeGrafter"/>
</dbReference>
<evidence type="ECO:0000313" key="10">
    <source>
        <dbReference type="Proteomes" id="UP001183582"/>
    </source>
</evidence>
<dbReference type="PROSITE" id="PS50928">
    <property type="entry name" value="ABC_TM1"/>
    <property type="match status" value="1"/>
</dbReference>
<feature type="transmembrane region" description="Helical" evidence="7">
    <location>
        <begin position="73"/>
        <end position="103"/>
    </location>
</feature>
<dbReference type="PANTHER" id="PTHR30151:SF25">
    <property type="entry name" value="TAURINE TRANSPORT SYSTEM PERMEASE PROTEIN TAUC"/>
    <property type="match status" value="1"/>
</dbReference>
<keyword evidence="5 7" id="KW-1133">Transmembrane helix</keyword>
<comment type="subcellular location">
    <subcellularLocation>
        <location evidence="1 7">Cell membrane</location>
        <topology evidence="1 7">Multi-pass membrane protein</topology>
    </subcellularLocation>
</comment>
<dbReference type="GO" id="GO:0055085">
    <property type="term" value="P:transmembrane transport"/>
    <property type="evidence" value="ECO:0007669"/>
    <property type="project" value="InterPro"/>
</dbReference>
<gene>
    <name evidence="9" type="ORF">KZC50_15395</name>
</gene>
<comment type="similarity">
    <text evidence="7">Belongs to the binding-protein-dependent transport system permease family.</text>
</comment>
<feature type="transmembrane region" description="Helical" evidence="7">
    <location>
        <begin position="234"/>
        <end position="254"/>
    </location>
</feature>
<dbReference type="SUPFAM" id="SSF161098">
    <property type="entry name" value="MetI-like"/>
    <property type="match status" value="1"/>
</dbReference>
<dbReference type="Pfam" id="PF00528">
    <property type="entry name" value="BPD_transp_1"/>
    <property type="match status" value="1"/>
</dbReference>
<dbReference type="EMBL" id="JAHWXH010000005">
    <property type="protein sequence ID" value="MDS0246982.1"/>
    <property type="molecule type" value="Genomic_DNA"/>
</dbReference>
<feature type="transmembrane region" description="Helical" evidence="7">
    <location>
        <begin position="29"/>
        <end position="53"/>
    </location>
</feature>